<name>A0AAF5DKI1_STRER</name>
<protein>
    <submittedName>
        <fullName evidence="3">Uncharacterized protein</fullName>
    </submittedName>
</protein>
<evidence type="ECO:0000313" key="2">
    <source>
        <dbReference type="Proteomes" id="UP000035681"/>
    </source>
</evidence>
<keyword evidence="2" id="KW-1185">Reference proteome</keyword>
<proteinExistence type="predicted"/>
<evidence type="ECO:0000313" key="3">
    <source>
        <dbReference type="WBParaSite" id="TCONS_00013804.p1"/>
    </source>
</evidence>
<dbReference type="AlphaFoldDB" id="A0AAF5DKI1"/>
<feature type="region of interest" description="Disordered" evidence="1">
    <location>
        <begin position="148"/>
        <end position="172"/>
    </location>
</feature>
<reference evidence="3" key="1">
    <citation type="submission" date="2024-02" db="UniProtKB">
        <authorList>
            <consortium name="WormBaseParasite"/>
        </authorList>
    </citation>
    <scope>IDENTIFICATION</scope>
</reference>
<sequence>KATASNFSQKSSLGSDLAPIEQQSPFFSRRVSMLLIQFQLNNSFQNNITISLFVAWQKKSKTYLGFFLSKLALLLNESFTKELPCFRFSCSKDTSPTLLQKSLNALDSNPKKAPIPCFRLGSSRATASNSPYNSFHASNSFAPEESPTFSFSFSPHQKSSLAPDSDPLKQQPPILTEELPCSRFISSRTTASNSPQKSFYPLDSVPLTQFRLTSSRATSSNSFQKSIYTPDYASVERQPPICSRRFFTRQFQP</sequence>
<evidence type="ECO:0000256" key="1">
    <source>
        <dbReference type="SAM" id="MobiDB-lite"/>
    </source>
</evidence>
<organism evidence="2 3">
    <name type="scientific">Strongyloides stercoralis</name>
    <name type="common">Threadworm</name>
    <dbReference type="NCBI Taxonomy" id="6248"/>
    <lineage>
        <taxon>Eukaryota</taxon>
        <taxon>Metazoa</taxon>
        <taxon>Ecdysozoa</taxon>
        <taxon>Nematoda</taxon>
        <taxon>Chromadorea</taxon>
        <taxon>Rhabditida</taxon>
        <taxon>Tylenchina</taxon>
        <taxon>Panagrolaimomorpha</taxon>
        <taxon>Strongyloidoidea</taxon>
        <taxon>Strongyloididae</taxon>
        <taxon>Strongyloides</taxon>
    </lineage>
</organism>
<accession>A0AAF5DKI1</accession>
<dbReference type="Proteomes" id="UP000035681">
    <property type="component" value="Unplaced"/>
</dbReference>
<dbReference type="WBParaSite" id="TCONS_00013804.p1">
    <property type="protein sequence ID" value="TCONS_00013804.p1"/>
    <property type="gene ID" value="XLOC_008720"/>
</dbReference>